<dbReference type="STRING" id="700015.Corgl_1580"/>
<protein>
    <submittedName>
        <fullName evidence="3">Band 7 protein</fullName>
    </submittedName>
</protein>
<dbReference type="Pfam" id="PF01145">
    <property type="entry name" value="Band_7"/>
    <property type="match status" value="1"/>
</dbReference>
<dbReference type="OrthoDB" id="9813479at2"/>
<dbReference type="CDD" id="cd03402">
    <property type="entry name" value="SPFH_like_u2"/>
    <property type="match status" value="1"/>
</dbReference>
<proteinExistence type="predicted"/>
<keyword evidence="4" id="KW-1185">Reference proteome</keyword>
<dbReference type="PANTHER" id="PTHR43446">
    <property type="entry name" value="MEMBRANE PROTEIN-RELATED"/>
    <property type="match status" value="1"/>
</dbReference>
<organism evidence="3 4">
    <name type="scientific">Coriobacterium glomerans (strain ATCC 49209 / DSM 20642 / JCM 10262 / PW2)</name>
    <dbReference type="NCBI Taxonomy" id="700015"/>
    <lineage>
        <taxon>Bacteria</taxon>
        <taxon>Bacillati</taxon>
        <taxon>Actinomycetota</taxon>
        <taxon>Coriobacteriia</taxon>
        <taxon>Coriobacteriales</taxon>
        <taxon>Coriobacteriaceae</taxon>
        <taxon>Coriobacterium</taxon>
    </lineage>
</organism>
<name>F2NB01_CORGP</name>
<keyword evidence="1" id="KW-1133">Transmembrane helix</keyword>
<dbReference type="AlphaFoldDB" id="F2NB01"/>
<dbReference type="Proteomes" id="UP000006851">
    <property type="component" value="Chromosome"/>
</dbReference>
<dbReference type="SUPFAM" id="SSF117892">
    <property type="entry name" value="Band 7/SPFH domain"/>
    <property type="match status" value="1"/>
</dbReference>
<gene>
    <name evidence="3" type="ordered locus">Corgl_1580</name>
</gene>
<feature type="transmembrane region" description="Helical" evidence="1">
    <location>
        <begin position="12"/>
        <end position="32"/>
    </location>
</feature>
<dbReference type="InterPro" id="IPR001107">
    <property type="entry name" value="Band_7"/>
</dbReference>
<dbReference type="InterPro" id="IPR036013">
    <property type="entry name" value="Band_7/SPFH_dom_sf"/>
</dbReference>
<evidence type="ECO:0000256" key="1">
    <source>
        <dbReference type="SAM" id="Phobius"/>
    </source>
</evidence>
<sequence>MSAEKKVTSASGWAMVGVLGVVLMADVAMFIWSTMRIAAHEGSHGGSSGMHTMVLIISIILFCVWTIATKGFFTVQPGQARVCVLFGKYMGTVRDEGLRWANPFFSRNLGEGSGTKLGEALATGHLFGGSDGRSTLVSVRMQTLNGERLKVNDRMGNPIEIANVVVWHVADTAKALFDVDDYESYVAMQAETALRHVASIYAYDHAEDSSDATDTITLRANVEEVSGALKRELTDRLAAAGVVVDDARLTHLAYAAEIAQAMLRRQQAEAVIAARRKIVEGAVSMVDMAVKQLSQGGTIDLDEERKAAMASNLMVVLCGESEAHPVVNTGSLY</sequence>
<feature type="domain" description="Band 7" evidence="2">
    <location>
        <begin position="70"/>
        <end position="266"/>
    </location>
</feature>
<evidence type="ECO:0000313" key="4">
    <source>
        <dbReference type="Proteomes" id="UP000006851"/>
    </source>
</evidence>
<dbReference type="PANTHER" id="PTHR43446:SF1">
    <property type="entry name" value="BAND 7 DOMAIN-CONTAINING PROTEIN"/>
    <property type="match status" value="1"/>
</dbReference>
<feature type="transmembrane region" description="Helical" evidence="1">
    <location>
        <begin position="53"/>
        <end position="73"/>
    </location>
</feature>
<dbReference type="SMART" id="SM00244">
    <property type="entry name" value="PHB"/>
    <property type="match status" value="1"/>
</dbReference>
<dbReference type="EMBL" id="CP002628">
    <property type="protein sequence ID" value="AEB07679.1"/>
    <property type="molecule type" value="Genomic_DNA"/>
</dbReference>
<evidence type="ECO:0000313" key="3">
    <source>
        <dbReference type="EMBL" id="AEB07679.1"/>
    </source>
</evidence>
<reference evidence="4" key="1">
    <citation type="journal article" date="2013" name="Stand. Genomic Sci.">
        <title>Complete genome sequence of Coriobacterium glomerans type strain (PW2(T)) from the midgut of Pyrrhocoris apterus L. (red soldier bug).</title>
        <authorList>
            <person name="Stackebrandt E."/>
            <person name="Zeytun A."/>
            <person name="Lapidus A."/>
            <person name="Nolan M."/>
            <person name="Lucas S."/>
            <person name="Hammon N."/>
            <person name="Deshpande S."/>
            <person name="Cheng J.F."/>
            <person name="Tapia R."/>
            <person name="Goodwin L.A."/>
            <person name="Pitluck S."/>
            <person name="Liolios K."/>
            <person name="Pagani I."/>
            <person name="Ivanova N."/>
            <person name="Mavromatis K."/>
            <person name="Mikhailova N."/>
            <person name="Huntemann M."/>
            <person name="Pati A."/>
            <person name="Chen A."/>
            <person name="Palaniappan K."/>
            <person name="Chang Y.J."/>
            <person name="Land M."/>
            <person name="Hauser L."/>
            <person name="Rohde M."/>
            <person name="Pukall R."/>
            <person name="Goker M."/>
            <person name="Detter J.C."/>
            <person name="Woyke T."/>
            <person name="Bristow J."/>
            <person name="Eisen J.A."/>
            <person name="Markowitz V."/>
            <person name="Hugenholtz P."/>
            <person name="Kyrpides N.C."/>
            <person name="Klenk H.P."/>
        </authorList>
    </citation>
    <scope>NUCLEOTIDE SEQUENCE</scope>
    <source>
        <strain evidence="4">ATCC 49209 / DSM 20642 / JCM 10262 / PW2</strain>
    </source>
</reference>
<keyword evidence="1" id="KW-0812">Transmembrane</keyword>
<dbReference type="RefSeq" id="WP_013709421.1">
    <property type="nucleotide sequence ID" value="NC_015389.1"/>
</dbReference>
<dbReference type="eggNOG" id="COG0330">
    <property type="taxonomic scope" value="Bacteria"/>
</dbReference>
<dbReference type="Gene3D" id="3.30.479.30">
    <property type="entry name" value="Band 7 domain"/>
    <property type="match status" value="1"/>
</dbReference>
<evidence type="ECO:0000259" key="2">
    <source>
        <dbReference type="SMART" id="SM00244"/>
    </source>
</evidence>
<dbReference type="HOGENOM" id="CLU_053998_0_0_11"/>
<accession>F2NB01</accession>
<dbReference type="KEGG" id="cgo:Corgl_1580"/>
<keyword evidence="1" id="KW-0472">Membrane</keyword>